<accession>A0A9Q0LP50</accession>
<evidence type="ECO:0000313" key="2">
    <source>
        <dbReference type="EMBL" id="KAJ5075964.1"/>
    </source>
</evidence>
<sequence>MSTIENIQNERFKKYLPEITKITQNLIEKFIHQILDSFYKKQENLFKIYGQQTIEIEEIFETYKEFFIFGVKKNMNEEEMSNNLQTFGISKEVSNFISDAFIARKLEIEAVLKIDSSKISSCFLKDFDWKINYVMSSNTISEIQHPLLTLNLYLQSNGQVQEVLLEFTPPELEEFIDELQKAGNIIQKLTFK</sequence>
<dbReference type="OMA" id="DFDWKMN"/>
<comment type="caution">
    <text evidence="2">The sequence shown here is derived from an EMBL/GenBank/DDBJ whole genome shotgun (WGS) entry which is preliminary data.</text>
</comment>
<feature type="domain" description="COMM" evidence="1">
    <location>
        <begin position="123"/>
        <end position="190"/>
    </location>
</feature>
<dbReference type="InterPro" id="IPR047155">
    <property type="entry name" value="COMMD4/6/7/8"/>
</dbReference>
<dbReference type="InterPro" id="IPR017920">
    <property type="entry name" value="COMM"/>
</dbReference>
<organism evidence="2 3">
    <name type="scientific">Anaeramoeba ignava</name>
    <name type="common">Anaerobic marine amoeba</name>
    <dbReference type="NCBI Taxonomy" id="1746090"/>
    <lineage>
        <taxon>Eukaryota</taxon>
        <taxon>Metamonada</taxon>
        <taxon>Anaeramoebidae</taxon>
        <taxon>Anaeramoeba</taxon>
    </lineage>
</organism>
<protein>
    <submittedName>
        <fullName evidence="2">Comm domain-containing protein</fullName>
    </submittedName>
</protein>
<reference evidence="2" key="1">
    <citation type="submission" date="2022-10" db="EMBL/GenBank/DDBJ databases">
        <title>Novel sulphate-reducing endosymbionts in the free-living metamonad Anaeramoeba.</title>
        <authorList>
            <person name="Jerlstrom-Hultqvist J."/>
            <person name="Cepicka I."/>
            <person name="Gallot-Lavallee L."/>
            <person name="Salas-Leiva D."/>
            <person name="Curtis B.A."/>
            <person name="Zahonova K."/>
            <person name="Pipaliya S."/>
            <person name="Dacks J."/>
            <person name="Roger A.J."/>
        </authorList>
    </citation>
    <scope>NUCLEOTIDE SEQUENCE</scope>
    <source>
        <strain evidence="2">BMAN</strain>
    </source>
</reference>
<dbReference type="PANTHER" id="PTHR16231">
    <property type="entry name" value="COMM DOMAIN-CONTAINING PROTEIN 4-8 FAMILY MEMBER"/>
    <property type="match status" value="1"/>
</dbReference>
<name>A0A9Q0LP50_ANAIG</name>
<dbReference type="Proteomes" id="UP001149090">
    <property type="component" value="Unassembled WGS sequence"/>
</dbReference>
<dbReference type="AlphaFoldDB" id="A0A9Q0LP50"/>
<dbReference type="OrthoDB" id="17646at2759"/>
<proteinExistence type="predicted"/>
<keyword evidence="3" id="KW-1185">Reference proteome</keyword>
<dbReference type="Pfam" id="PF07258">
    <property type="entry name" value="COMM_domain"/>
    <property type="match status" value="1"/>
</dbReference>
<dbReference type="PANTHER" id="PTHR16231:SF0">
    <property type="entry name" value="COMM DOMAIN-CONTAINING PROTEIN 8"/>
    <property type="match status" value="1"/>
</dbReference>
<dbReference type="InterPro" id="IPR055184">
    <property type="entry name" value="COMMD8_HN"/>
</dbReference>
<gene>
    <name evidence="2" type="ORF">M0811_06826</name>
</gene>
<evidence type="ECO:0000313" key="3">
    <source>
        <dbReference type="Proteomes" id="UP001149090"/>
    </source>
</evidence>
<dbReference type="EMBL" id="JAPDFW010000063">
    <property type="protein sequence ID" value="KAJ5075964.1"/>
    <property type="molecule type" value="Genomic_DNA"/>
</dbReference>
<evidence type="ECO:0000259" key="1">
    <source>
        <dbReference type="PROSITE" id="PS51269"/>
    </source>
</evidence>
<dbReference type="Pfam" id="PF22838">
    <property type="entry name" value="COMMD8_HN"/>
    <property type="match status" value="1"/>
</dbReference>
<dbReference type="PROSITE" id="PS51269">
    <property type="entry name" value="COMM"/>
    <property type="match status" value="1"/>
</dbReference>